<dbReference type="Pfam" id="PF00881">
    <property type="entry name" value="Nitroreductase"/>
    <property type="match status" value="1"/>
</dbReference>
<evidence type="ECO:0000259" key="3">
    <source>
        <dbReference type="Pfam" id="PF00881"/>
    </source>
</evidence>
<dbReference type="PANTHER" id="PTHR43673">
    <property type="entry name" value="NAD(P)H NITROREDUCTASE YDGI-RELATED"/>
    <property type="match status" value="1"/>
</dbReference>
<dbReference type="EMBL" id="BSEV01000001">
    <property type="protein sequence ID" value="GLK07249.1"/>
    <property type="molecule type" value="Genomic_DNA"/>
</dbReference>
<dbReference type="SUPFAM" id="SSF55469">
    <property type="entry name" value="FMN-dependent nitroreductase-like"/>
    <property type="match status" value="1"/>
</dbReference>
<evidence type="ECO:0000256" key="1">
    <source>
        <dbReference type="ARBA" id="ARBA00007118"/>
    </source>
</evidence>
<name>A0A9W6HXK4_9ACTN</name>
<proteinExistence type="inferred from homology"/>
<protein>
    <submittedName>
        <fullName evidence="4">Oxidoreductase</fullName>
    </submittedName>
</protein>
<sequence>MTPDELLSTTRAVRKRLDLTRPVPRELIEECLRLAVQAPTGRNRQRWHFVVVTDREQRERLAAVWRAGMNQPGTPMPEEDARRAYAFPGSMERVWEGLQHLYEHIHEVPAFLIPCITGRTENASVLEQANTFGSIMPAAWSFMLAARARALGTAWLGPLRLEREGAEVLGIPYERVMQVAFVPVAYTIGTGFRPARRVPMEEVTHWDRW</sequence>
<reference evidence="4" key="1">
    <citation type="journal article" date="2014" name="Int. J. Syst. Evol. Microbiol.">
        <title>Complete genome sequence of Corynebacterium casei LMG S-19264T (=DSM 44701T), isolated from a smear-ripened cheese.</title>
        <authorList>
            <consortium name="US DOE Joint Genome Institute (JGI-PGF)"/>
            <person name="Walter F."/>
            <person name="Albersmeier A."/>
            <person name="Kalinowski J."/>
            <person name="Ruckert C."/>
        </authorList>
    </citation>
    <scope>NUCLEOTIDE SEQUENCE</scope>
    <source>
        <strain evidence="4">VKM Ac-2007</strain>
    </source>
</reference>
<evidence type="ECO:0000313" key="4">
    <source>
        <dbReference type="EMBL" id="GLK07249.1"/>
    </source>
</evidence>
<evidence type="ECO:0000256" key="2">
    <source>
        <dbReference type="ARBA" id="ARBA00023002"/>
    </source>
</evidence>
<accession>A0A9W6HXK4</accession>
<keyword evidence="2" id="KW-0560">Oxidoreductase</keyword>
<dbReference type="PANTHER" id="PTHR43673:SF10">
    <property type="entry name" value="NADH DEHYDROGENASE_NAD(P)H NITROREDUCTASE XCC3605-RELATED"/>
    <property type="match status" value="1"/>
</dbReference>
<evidence type="ECO:0000313" key="5">
    <source>
        <dbReference type="Proteomes" id="UP001143474"/>
    </source>
</evidence>
<dbReference type="RefSeq" id="WP_271215803.1">
    <property type="nucleotide sequence ID" value="NZ_BAAAVD010000006.1"/>
</dbReference>
<dbReference type="InterPro" id="IPR029479">
    <property type="entry name" value="Nitroreductase"/>
</dbReference>
<dbReference type="CDD" id="cd02062">
    <property type="entry name" value="Nitro_FMN_reductase"/>
    <property type="match status" value="1"/>
</dbReference>
<comment type="similarity">
    <text evidence="1">Belongs to the nitroreductase family.</text>
</comment>
<dbReference type="GO" id="GO:0016491">
    <property type="term" value="F:oxidoreductase activity"/>
    <property type="evidence" value="ECO:0007669"/>
    <property type="project" value="UniProtKB-KW"/>
</dbReference>
<dbReference type="InterPro" id="IPR000415">
    <property type="entry name" value="Nitroreductase-like"/>
</dbReference>
<comment type="caution">
    <text evidence="4">The sequence shown here is derived from an EMBL/GenBank/DDBJ whole genome shotgun (WGS) entry which is preliminary data.</text>
</comment>
<reference evidence="4" key="2">
    <citation type="submission" date="2023-01" db="EMBL/GenBank/DDBJ databases">
        <authorList>
            <person name="Sun Q."/>
            <person name="Evtushenko L."/>
        </authorList>
    </citation>
    <scope>NUCLEOTIDE SEQUENCE</scope>
    <source>
        <strain evidence="4">VKM Ac-2007</strain>
    </source>
</reference>
<dbReference type="Gene3D" id="3.40.109.10">
    <property type="entry name" value="NADH Oxidase"/>
    <property type="match status" value="1"/>
</dbReference>
<dbReference type="Proteomes" id="UP001143474">
    <property type="component" value="Unassembled WGS sequence"/>
</dbReference>
<dbReference type="AlphaFoldDB" id="A0A9W6HXK4"/>
<feature type="domain" description="Nitroreductase" evidence="3">
    <location>
        <begin position="11"/>
        <end position="180"/>
    </location>
</feature>
<keyword evidence="5" id="KW-1185">Reference proteome</keyword>
<gene>
    <name evidence="4" type="ORF">GCM10017600_06540</name>
</gene>
<organism evidence="4 5">
    <name type="scientific">Streptosporangium carneum</name>
    <dbReference type="NCBI Taxonomy" id="47481"/>
    <lineage>
        <taxon>Bacteria</taxon>
        <taxon>Bacillati</taxon>
        <taxon>Actinomycetota</taxon>
        <taxon>Actinomycetes</taxon>
        <taxon>Streptosporangiales</taxon>
        <taxon>Streptosporangiaceae</taxon>
        <taxon>Streptosporangium</taxon>
    </lineage>
</organism>